<sequence>MRSNEQNATWGKERRQPRSFSLEEAFLTRKNYKVIFYIVFIISVLRTVSIIPMLFEWKLTGWEGNISIVLFFSMEFILEFFLMFIPIAFVFVVRVIFTVLLNKKIDQLEQAIDQADSGCVSTKKHMKGRGK</sequence>
<keyword evidence="1" id="KW-1133">Transmembrane helix</keyword>
<evidence type="ECO:0000313" key="2">
    <source>
        <dbReference type="EMBL" id="QEE09794.1"/>
    </source>
</evidence>
<keyword evidence="1" id="KW-0812">Transmembrane</keyword>
<feature type="transmembrane region" description="Helical" evidence="1">
    <location>
        <begin position="67"/>
        <end position="97"/>
    </location>
</feature>
<evidence type="ECO:0000256" key="1">
    <source>
        <dbReference type="SAM" id="Phobius"/>
    </source>
</evidence>
<dbReference type="EMBL" id="CP031843">
    <property type="protein sequence ID" value="QEE09794.1"/>
    <property type="molecule type" value="Genomic_DNA"/>
</dbReference>
<dbReference type="KEGG" id="bky:D1093_09560"/>
<name>A0A5B9CYW4_9HYPH</name>
<reference evidence="2 3" key="1">
    <citation type="journal article" date="2020" name="Int. J. Syst. Evol. Microbiol.">
        <title>Bartonella kosoyi sp. nov. and Bartonella krasnovii sp. nov., two novel species closely related to the zoonotic Bartonella elizabethae, isolated from black rats and wild desert rodent-fleas.</title>
        <authorList>
            <person name="Gutierrez R."/>
            <person name="Shalit T."/>
            <person name="Markus B."/>
            <person name="Yuan C."/>
            <person name="Nachum-Biala Y."/>
            <person name="Elad D."/>
            <person name="Harrus S."/>
        </authorList>
    </citation>
    <scope>NUCLEOTIDE SEQUENCE [LARGE SCALE GENOMIC DNA]</scope>
    <source>
        <strain evidence="2 3">Tel Aviv</strain>
    </source>
</reference>
<feature type="transmembrane region" description="Helical" evidence="1">
    <location>
        <begin position="34"/>
        <end position="55"/>
    </location>
</feature>
<protein>
    <submittedName>
        <fullName evidence="2">Uncharacterized protein</fullName>
    </submittedName>
</protein>
<dbReference type="AlphaFoldDB" id="A0A5B9CYW4"/>
<organism evidence="2 3">
    <name type="scientific">Bartonella kosoyi</name>
    <dbReference type="NCBI Taxonomy" id="2133959"/>
    <lineage>
        <taxon>Bacteria</taxon>
        <taxon>Pseudomonadati</taxon>
        <taxon>Pseudomonadota</taxon>
        <taxon>Alphaproteobacteria</taxon>
        <taxon>Hyphomicrobiales</taxon>
        <taxon>Bartonellaceae</taxon>
        <taxon>Bartonella</taxon>
    </lineage>
</organism>
<keyword evidence="3" id="KW-1185">Reference proteome</keyword>
<dbReference type="Proteomes" id="UP000321940">
    <property type="component" value="Chromosome"/>
</dbReference>
<evidence type="ECO:0000313" key="3">
    <source>
        <dbReference type="Proteomes" id="UP000321940"/>
    </source>
</evidence>
<proteinExistence type="predicted"/>
<keyword evidence="1" id="KW-0472">Membrane</keyword>
<accession>A0A5B9CYW4</accession>
<dbReference type="RefSeq" id="WP_120099821.1">
    <property type="nucleotide sequence ID" value="NZ_CP031843.2"/>
</dbReference>
<gene>
    <name evidence="2" type="ORF">D1093_09560</name>
</gene>